<dbReference type="Pfam" id="PF03120">
    <property type="entry name" value="OB_DNA_ligase"/>
    <property type="match status" value="1"/>
</dbReference>
<dbReference type="InterPro" id="IPR033136">
    <property type="entry name" value="DNA_ligase_CS"/>
</dbReference>
<dbReference type="SUPFAM" id="SSF52113">
    <property type="entry name" value="BRCT domain"/>
    <property type="match status" value="1"/>
</dbReference>
<evidence type="ECO:0000256" key="9">
    <source>
        <dbReference type="ARBA" id="ARBA00023027"/>
    </source>
</evidence>
<dbReference type="InterPro" id="IPR013840">
    <property type="entry name" value="DNAligase_N"/>
</dbReference>
<dbReference type="SMART" id="SM00532">
    <property type="entry name" value="LIGANc"/>
    <property type="match status" value="1"/>
</dbReference>
<dbReference type="NCBIfam" id="TIGR00575">
    <property type="entry name" value="dnlj"/>
    <property type="match status" value="1"/>
</dbReference>
<comment type="catalytic activity">
    <reaction evidence="11 13 14">
        <text>NAD(+) + (deoxyribonucleotide)n-3'-hydroxyl + 5'-phospho-(deoxyribonucleotide)m = (deoxyribonucleotide)n+m + AMP + beta-nicotinamide D-nucleotide.</text>
        <dbReference type="EC" id="6.5.1.2"/>
    </reaction>
</comment>
<dbReference type="Gene3D" id="1.10.150.20">
    <property type="entry name" value="5' to 3' exonuclease, C-terminal subdomain"/>
    <property type="match status" value="2"/>
</dbReference>
<feature type="binding site" evidence="13">
    <location>
        <position position="172"/>
    </location>
    <ligand>
        <name>NAD(+)</name>
        <dbReference type="ChEBI" id="CHEBI:57540"/>
    </ligand>
</feature>
<keyword evidence="4 13" id="KW-0235">DNA replication</keyword>
<dbReference type="Gene3D" id="2.40.50.140">
    <property type="entry name" value="Nucleic acid-binding proteins"/>
    <property type="match status" value="1"/>
</dbReference>
<dbReference type="EMBL" id="FOPJ01000005">
    <property type="protein sequence ID" value="SFG51384.1"/>
    <property type="molecule type" value="Genomic_DNA"/>
</dbReference>
<dbReference type="GO" id="GO:0046872">
    <property type="term" value="F:metal ion binding"/>
    <property type="evidence" value="ECO:0007669"/>
    <property type="project" value="UniProtKB-KW"/>
</dbReference>
<dbReference type="InterPro" id="IPR012340">
    <property type="entry name" value="NA-bd_OB-fold"/>
</dbReference>
<evidence type="ECO:0000259" key="15">
    <source>
        <dbReference type="PROSITE" id="PS50172"/>
    </source>
</evidence>
<dbReference type="Gene3D" id="3.30.470.30">
    <property type="entry name" value="DNA ligase/mRNA capping enzyme"/>
    <property type="match status" value="1"/>
</dbReference>
<evidence type="ECO:0000256" key="10">
    <source>
        <dbReference type="ARBA" id="ARBA00023204"/>
    </source>
</evidence>
<dbReference type="SUPFAM" id="SSF50249">
    <property type="entry name" value="Nucleic acid-binding proteins"/>
    <property type="match status" value="1"/>
</dbReference>
<dbReference type="RefSeq" id="WP_177180074.1">
    <property type="nucleotide sequence ID" value="NZ_FOPJ01000005.1"/>
</dbReference>
<feature type="binding site" evidence="13">
    <location>
        <position position="337"/>
    </location>
    <ligand>
        <name>NAD(+)</name>
        <dbReference type="ChEBI" id="CHEBI:57540"/>
    </ligand>
</feature>
<evidence type="ECO:0000256" key="1">
    <source>
        <dbReference type="ARBA" id="ARBA00012722"/>
    </source>
</evidence>
<dbReference type="PANTHER" id="PTHR23389:SF9">
    <property type="entry name" value="DNA LIGASE"/>
    <property type="match status" value="1"/>
</dbReference>
<protein>
    <recommendedName>
        <fullName evidence="2 13">DNA ligase</fullName>
        <ecNumber evidence="1 13">6.5.1.2</ecNumber>
    </recommendedName>
    <alternativeName>
        <fullName evidence="13">Polydeoxyribonucleotide synthase [NAD(+)]</fullName>
    </alternativeName>
</protein>
<evidence type="ECO:0000256" key="2">
    <source>
        <dbReference type="ARBA" id="ARBA00013308"/>
    </source>
</evidence>
<dbReference type="Gene3D" id="1.10.287.610">
    <property type="entry name" value="Helix hairpin bin"/>
    <property type="match status" value="1"/>
</dbReference>
<keyword evidence="6 13" id="KW-0227">DNA damage</keyword>
<feature type="active site" description="N6-AMP-lysine intermediate" evidence="13">
    <location>
        <position position="111"/>
    </location>
</feature>
<dbReference type="AlphaFoldDB" id="A0A1I2SEY7"/>
<dbReference type="SUPFAM" id="SSF56091">
    <property type="entry name" value="DNA ligase/mRNA capping enzyme, catalytic domain"/>
    <property type="match status" value="1"/>
</dbReference>
<dbReference type="SUPFAM" id="SSF47781">
    <property type="entry name" value="RuvA domain 2-like"/>
    <property type="match status" value="1"/>
</dbReference>
<dbReference type="InterPro" id="IPR001357">
    <property type="entry name" value="BRCT_dom"/>
</dbReference>
<dbReference type="Pfam" id="PF00533">
    <property type="entry name" value="BRCT"/>
    <property type="match status" value="1"/>
</dbReference>
<dbReference type="InterPro" id="IPR010994">
    <property type="entry name" value="RuvA_2-like"/>
</dbReference>
<evidence type="ECO:0000313" key="17">
    <source>
        <dbReference type="Proteomes" id="UP000199065"/>
    </source>
</evidence>
<comment type="function">
    <text evidence="13">DNA ligase that catalyzes the formation of phosphodiester linkages between 5'-phosphoryl and 3'-hydroxyl groups in double-stranded DNA using NAD as a coenzyme and as the energy source for the reaction. It is essential for DNA replication and repair of damaged DNA.</text>
</comment>
<dbReference type="InterPro" id="IPR001679">
    <property type="entry name" value="DNA_ligase"/>
</dbReference>
<dbReference type="PANTHER" id="PTHR23389">
    <property type="entry name" value="CHROMOSOME TRANSMISSION FIDELITY FACTOR 18"/>
    <property type="match status" value="1"/>
</dbReference>
<evidence type="ECO:0000256" key="7">
    <source>
        <dbReference type="ARBA" id="ARBA00022833"/>
    </source>
</evidence>
<feature type="domain" description="BRCT" evidence="15">
    <location>
        <begin position="627"/>
        <end position="698"/>
    </location>
</feature>
<reference evidence="16 17" key="1">
    <citation type="submission" date="2016-10" db="EMBL/GenBank/DDBJ databases">
        <authorList>
            <person name="de Groot N.N."/>
        </authorList>
    </citation>
    <scope>NUCLEOTIDE SEQUENCE [LARGE SCALE GENOMIC DNA]</scope>
    <source>
        <strain>J11</strain>
        <strain evidence="17">PG 39</strain>
    </source>
</reference>
<dbReference type="NCBIfam" id="NF005932">
    <property type="entry name" value="PRK07956.1"/>
    <property type="match status" value="1"/>
</dbReference>
<dbReference type="CDD" id="cd17748">
    <property type="entry name" value="BRCT_DNA_ligase_like"/>
    <property type="match status" value="1"/>
</dbReference>
<dbReference type="InterPro" id="IPR041663">
    <property type="entry name" value="DisA/LigA_HHH"/>
</dbReference>
<feature type="binding site" evidence="13">
    <location>
        <position position="434"/>
    </location>
    <ligand>
        <name>Zn(2+)</name>
        <dbReference type="ChEBI" id="CHEBI:29105"/>
    </ligand>
</feature>
<evidence type="ECO:0000256" key="6">
    <source>
        <dbReference type="ARBA" id="ARBA00022763"/>
    </source>
</evidence>
<dbReference type="CDD" id="cd00114">
    <property type="entry name" value="LIGANc"/>
    <property type="match status" value="1"/>
</dbReference>
<comment type="similarity">
    <text evidence="12 13">Belongs to the NAD-dependent DNA ligase family. LigA subfamily.</text>
</comment>
<dbReference type="GO" id="GO:0006281">
    <property type="term" value="P:DNA repair"/>
    <property type="evidence" value="ECO:0007669"/>
    <property type="project" value="UniProtKB-KW"/>
</dbReference>
<feature type="binding site" evidence="13">
    <location>
        <position position="450"/>
    </location>
    <ligand>
        <name>Zn(2+)</name>
        <dbReference type="ChEBI" id="CHEBI:29105"/>
    </ligand>
</feature>
<gene>
    <name evidence="13" type="primary">ligA</name>
    <name evidence="16" type="ORF">SAMN05660282_01111</name>
</gene>
<keyword evidence="3 13" id="KW-0436">Ligase</keyword>
<keyword evidence="8 13" id="KW-0460">Magnesium</keyword>
<feature type="binding site" evidence="13">
    <location>
        <position position="313"/>
    </location>
    <ligand>
        <name>NAD(+)</name>
        <dbReference type="ChEBI" id="CHEBI:57540"/>
    </ligand>
</feature>
<feature type="binding site" evidence="13">
    <location>
        <begin position="84"/>
        <end position="85"/>
    </location>
    <ligand>
        <name>NAD(+)</name>
        <dbReference type="ChEBI" id="CHEBI:57540"/>
    </ligand>
</feature>
<comment type="cofactor">
    <cofactor evidence="13">
        <name>Mg(2+)</name>
        <dbReference type="ChEBI" id="CHEBI:18420"/>
    </cofactor>
    <cofactor evidence="13">
        <name>Mn(2+)</name>
        <dbReference type="ChEBI" id="CHEBI:29035"/>
    </cofactor>
</comment>
<dbReference type="EC" id="6.5.1.2" evidence="1 13"/>
<dbReference type="Gene3D" id="6.20.10.30">
    <property type="match status" value="1"/>
</dbReference>
<dbReference type="STRING" id="185761.SAMN05660282_01111"/>
<dbReference type="Gene3D" id="3.40.50.10190">
    <property type="entry name" value="BRCT domain"/>
    <property type="match status" value="1"/>
</dbReference>
<keyword evidence="17" id="KW-1185">Reference proteome</keyword>
<feature type="binding site" evidence="13">
    <location>
        <position position="431"/>
    </location>
    <ligand>
        <name>Zn(2+)</name>
        <dbReference type="ChEBI" id="CHEBI:29105"/>
    </ligand>
</feature>
<evidence type="ECO:0000256" key="14">
    <source>
        <dbReference type="RuleBase" id="RU000618"/>
    </source>
</evidence>
<dbReference type="InterPro" id="IPR004150">
    <property type="entry name" value="NAD_DNA_ligase_OB"/>
</dbReference>
<dbReference type="InterPro" id="IPR013839">
    <property type="entry name" value="DNAligase_adenylation"/>
</dbReference>
<dbReference type="HAMAP" id="MF_01588">
    <property type="entry name" value="DNA_ligase_A"/>
    <property type="match status" value="1"/>
</dbReference>
<dbReference type="FunFam" id="2.40.50.140:FF:000012">
    <property type="entry name" value="DNA ligase"/>
    <property type="match status" value="1"/>
</dbReference>
<keyword evidence="5 13" id="KW-0479">Metal-binding</keyword>
<dbReference type="PROSITE" id="PS01055">
    <property type="entry name" value="DNA_LIGASE_N1"/>
    <property type="match status" value="1"/>
</dbReference>
<evidence type="ECO:0000256" key="8">
    <source>
        <dbReference type="ARBA" id="ARBA00022842"/>
    </source>
</evidence>
<dbReference type="Pfam" id="PF03119">
    <property type="entry name" value="DNA_ligase_ZBD"/>
    <property type="match status" value="1"/>
</dbReference>
<dbReference type="Proteomes" id="UP000199065">
    <property type="component" value="Unassembled WGS sequence"/>
</dbReference>
<keyword evidence="10 13" id="KW-0234">DNA repair</keyword>
<sequence>MTNADKRQEWEELAQQVRHHRDLYYNQTPEISDAEFDKLFRQLQAFEAEHPEFATPESPTAEVGAPVKESSGFAKVRHPERMLSLDNVFNVEELDDWLASAPAKTYLTELKIDGLSIDLVYRNGVLERAATRGDGEVGDDITANAKVIKDIPHNLSESEDYPIPELVEIRGEVFITVEDFFEINQTRQREYEEQLATWQAQQDLPKGEKRVRKPKKVREFANPRNMAAGSLRLKNSKEVEKRRLRMICHGLGSAEGFAPETQHDAYLAMAAWGLPTSPYTEQVHSAAEVHEKVEYWAKRRDKALHEMDGLVVKVDDRESQRALGMTSRAPRWAIAYKYPPEETTTLLKNIFPNVGRTGRVTPVADMDPVFLAGSVVSRATLHNQEEVKRKGVLIGDIVLLRKAGEVIPEVLGPVVERRDGEEKEFIFPEHCPSCGATLAPQNEGDVDWRCPNSERCPEQIIARLTYIASRKAFDIDGLGERGARALIEEGILENEAELFDLDEEALLKCSMYVRKGEEDTEVVNANGRNLLESLKAAQDTDLWRVIVALGIRHIGPVASKLLSQKFHSLPALMAAAAEGELDEKIDGVGPTMAASLHDWFQVEWHQNIVDSWAKSGVTMEEDAPEETLAQTLEGLTIVVTGAVEGYTRESIKEAIMDRGGKATGSVSKNTSYLVNASGARSSKDKKAEELGIPVINGEQFEALLHGGPEALGGV</sequence>
<dbReference type="Pfam" id="PF12826">
    <property type="entry name" value="HHH_2"/>
    <property type="match status" value="1"/>
</dbReference>
<feature type="binding site" evidence="13">
    <location>
        <position position="109"/>
    </location>
    <ligand>
        <name>NAD(+)</name>
        <dbReference type="ChEBI" id="CHEBI:57540"/>
    </ligand>
</feature>
<proteinExistence type="inferred from homology"/>
<evidence type="ECO:0000313" key="16">
    <source>
        <dbReference type="EMBL" id="SFG51384.1"/>
    </source>
</evidence>
<dbReference type="GO" id="GO:0005829">
    <property type="term" value="C:cytosol"/>
    <property type="evidence" value="ECO:0007669"/>
    <property type="project" value="TreeGrafter"/>
</dbReference>
<dbReference type="Pfam" id="PF01653">
    <property type="entry name" value="DNA_ligase_aden"/>
    <property type="match status" value="2"/>
</dbReference>
<feature type="binding site" evidence="13">
    <location>
        <position position="132"/>
    </location>
    <ligand>
        <name>NAD(+)</name>
        <dbReference type="ChEBI" id="CHEBI:57540"/>
    </ligand>
</feature>
<evidence type="ECO:0000256" key="12">
    <source>
        <dbReference type="ARBA" id="ARBA00060881"/>
    </source>
</evidence>
<dbReference type="SMART" id="SM00292">
    <property type="entry name" value="BRCT"/>
    <property type="match status" value="1"/>
</dbReference>
<evidence type="ECO:0000256" key="3">
    <source>
        <dbReference type="ARBA" id="ARBA00022598"/>
    </source>
</evidence>
<evidence type="ECO:0000256" key="11">
    <source>
        <dbReference type="ARBA" id="ARBA00034005"/>
    </source>
</evidence>
<dbReference type="PROSITE" id="PS50172">
    <property type="entry name" value="BRCT"/>
    <property type="match status" value="1"/>
</dbReference>
<organism evidence="16 17">
    <name type="scientific">Corynebacterium spheniscorum</name>
    <dbReference type="NCBI Taxonomy" id="185761"/>
    <lineage>
        <taxon>Bacteria</taxon>
        <taxon>Bacillati</taxon>
        <taxon>Actinomycetota</taxon>
        <taxon>Actinomycetes</taxon>
        <taxon>Mycobacteriales</taxon>
        <taxon>Corynebacteriaceae</taxon>
        <taxon>Corynebacterium</taxon>
    </lineage>
</organism>
<name>A0A1I2SEY7_9CORY</name>
<evidence type="ECO:0000256" key="5">
    <source>
        <dbReference type="ARBA" id="ARBA00022723"/>
    </source>
</evidence>
<keyword evidence="7 13" id="KW-0862">Zinc</keyword>
<dbReference type="InterPro" id="IPR018239">
    <property type="entry name" value="DNA_ligase_AS"/>
</dbReference>
<dbReference type="GO" id="GO:0006260">
    <property type="term" value="P:DNA replication"/>
    <property type="evidence" value="ECO:0007669"/>
    <property type="project" value="UniProtKB-KW"/>
</dbReference>
<feature type="binding site" evidence="13">
    <location>
        <position position="456"/>
    </location>
    <ligand>
        <name>Zn(2+)</name>
        <dbReference type="ChEBI" id="CHEBI:29105"/>
    </ligand>
</feature>
<accession>A0A1I2SEY7</accession>
<dbReference type="InterPro" id="IPR036420">
    <property type="entry name" value="BRCT_dom_sf"/>
</dbReference>
<keyword evidence="9 13" id="KW-0520">NAD</keyword>
<dbReference type="PIRSF" id="PIRSF001604">
    <property type="entry name" value="LigA"/>
    <property type="match status" value="1"/>
</dbReference>
<keyword evidence="13" id="KW-0464">Manganese</keyword>
<dbReference type="InterPro" id="IPR004149">
    <property type="entry name" value="Znf_DNAligase_C4"/>
</dbReference>
<feature type="binding site" evidence="13">
    <location>
        <begin position="33"/>
        <end position="37"/>
    </location>
    <ligand>
        <name>NAD(+)</name>
        <dbReference type="ChEBI" id="CHEBI:57540"/>
    </ligand>
</feature>
<dbReference type="PROSITE" id="PS01056">
    <property type="entry name" value="DNA_LIGASE_N2"/>
    <property type="match status" value="1"/>
</dbReference>
<evidence type="ECO:0000256" key="4">
    <source>
        <dbReference type="ARBA" id="ARBA00022705"/>
    </source>
</evidence>
<dbReference type="GO" id="GO:0003911">
    <property type="term" value="F:DNA ligase (NAD+) activity"/>
    <property type="evidence" value="ECO:0007669"/>
    <property type="project" value="UniProtKB-UniRule"/>
</dbReference>
<evidence type="ECO:0000256" key="13">
    <source>
        <dbReference type="HAMAP-Rule" id="MF_01588"/>
    </source>
</evidence>